<dbReference type="GO" id="GO:0097038">
    <property type="term" value="C:perinuclear endoplasmic reticulum"/>
    <property type="evidence" value="ECO:0007669"/>
    <property type="project" value="TreeGrafter"/>
</dbReference>
<reference evidence="2 3" key="2">
    <citation type="submission" date="2018-11" db="EMBL/GenBank/DDBJ databases">
        <authorList>
            <consortium name="Pathogen Informatics"/>
        </authorList>
    </citation>
    <scope>NUCLEOTIDE SEQUENCE [LARGE SCALE GENOMIC DNA]</scope>
</reference>
<dbReference type="AlphaFoldDB" id="A0A0R3T0C7"/>
<reference evidence="4" key="1">
    <citation type="submission" date="2017-02" db="UniProtKB">
        <authorList>
            <consortium name="WormBaseParasite"/>
        </authorList>
    </citation>
    <scope>IDENTIFICATION</scope>
</reference>
<sequence length="600" mass="66775">MPDPADTSKPEGSKLDSSSNCSASLLVEKVPLSHSIHDLRSTEGELTSEDRRALLRSRKNHQLDDLSTGRSYSERSPNARSLSRNHLTVPTASTISSRSHTHSNSSQESTEYPDATSRKPPEPLKDFITKNRKRPMKGWHELTRGRNITRIDLANTNVKCEADKLRIIIDTSAFVYQLKFEDPDKFQKWLTAIKEHRAYDQFQSALVSTGRPSGFKPTSSTSSNVGGDGVMSTSSCASFPTTPECPDRSKTLRQQQRLANEQMEAIGKQVLRLESIYADLQNAESLLLDATEIDNFSPTRSLFLSPLPYNPSDVASNKPNHSRVSSISSMTSLYTAVQVTPTIVADPHPNHMNGISNKKETGVVSNAANFINQAKRFIEEARATLALVQQTHQGLNSAITTNKNSMHTLTTNPKPGRSSNIRLETDLELEMSGVENSEDSNSDDMPVLNESDMNVLDMKGVALRTPEHVAGRRTTLPAQQTVPTTISLLAIIKNNIGREMSKPRLPAIVNEPLSVLQNLCEEMEYSNLLDLASEMKDQTQRMLYVATFIITTFTSKAQRKAIKPFSPLLGETFECIRPEKKWRFLAEQVVYCQLMPNLDI</sequence>
<dbReference type="PANTHER" id="PTHR10972">
    <property type="entry name" value="OXYSTEROL-BINDING PROTEIN-RELATED"/>
    <property type="match status" value="1"/>
</dbReference>
<dbReference type="STRING" id="102285.A0A0R3T0C7"/>
<name>A0A0R3T0C7_RODNA</name>
<dbReference type="SUPFAM" id="SSF144000">
    <property type="entry name" value="Oxysterol-binding protein-like"/>
    <property type="match status" value="1"/>
</dbReference>
<proteinExistence type="predicted"/>
<feature type="region of interest" description="Disordered" evidence="1">
    <location>
        <begin position="29"/>
        <end position="136"/>
    </location>
</feature>
<dbReference type="OrthoDB" id="1854502at2759"/>
<accession>A0A0R3T0C7</accession>
<feature type="compositionally biased region" description="Basic and acidic residues" evidence="1">
    <location>
        <begin position="1"/>
        <end position="14"/>
    </location>
</feature>
<evidence type="ECO:0000313" key="2">
    <source>
        <dbReference type="EMBL" id="VDN96117.1"/>
    </source>
</evidence>
<evidence type="ECO:0000313" key="4">
    <source>
        <dbReference type="WBParaSite" id="HNAJ_0000025701-mRNA-1"/>
    </source>
</evidence>
<evidence type="ECO:0000256" key="1">
    <source>
        <dbReference type="SAM" id="MobiDB-lite"/>
    </source>
</evidence>
<dbReference type="GO" id="GO:0005829">
    <property type="term" value="C:cytosol"/>
    <property type="evidence" value="ECO:0007669"/>
    <property type="project" value="TreeGrafter"/>
</dbReference>
<dbReference type="EMBL" id="UZAE01000059">
    <property type="protein sequence ID" value="VDN96117.1"/>
    <property type="molecule type" value="Genomic_DNA"/>
</dbReference>
<feature type="compositionally biased region" description="Low complexity" evidence="1">
    <location>
        <begin position="91"/>
        <end position="110"/>
    </location>
</feature>
<gene>
    <name evidence="2" type="ORF">HNAJ_LOCUS258</name>
</gene>
<dbReference type="PANTHER" id="PTHR10972:SF203">
    <property type="entry name" value="OXYSTEROL-BINDING PROTEIN HOMOLOG 3"/>
    <property type="match status" value="1"/>
</dbReference>
<protein>
    <submittedName>
        <fullName evidence="4">PH domain-containing protein</fullName>
    </submittedName>
</protein>
<dbReference type="WBParaSite" id="HNAJ_0000025701-mRNA-1">
    <property type="protein sequence ID" value="HNAJ_0000025701-mRNA-1"/>
    <property type="gene ID" value="HNAJ_0000025701"/>
</dbReference>
<dbReference type="GO" id="GO:0005886">
    <property type="term" value="C:plasma membrane"/>
    <property type="evidence" value="ECO:0007669"/>
    <property type="project" value="TreeGrafter"/>
</dbReference>
<organism evidence="4">
    <name type="scientific">Rodentolepis nana</name>
    <name type="common">Dwarf tapeworm</name>
    <name type="synonym">Hymenolepis nana</name>
    <dbReference type="NCBI Taxonomy" id="102285"/>
    <lineage>
        <taxon>Eukaryota</taxon>
        <taxon>Metazoa</taxon>
        <taxon>Spiralia</taxon>
        <taxon>Lophotrochozoa</taxon>
        <taxon>Platyhelminthes</taxon>
        <taxon>Cestoda</taxon>
        <taxon>Eucestoda</taxon>
        <taxon>Cyclophyllidea</taxon>
        <taxon>Hymenolepididae</taxon>
        <taxon>Rodentolepis</taxon>
    </lineage>
</organism>
<dbReference type="InterPro" id="IPR000648">
    <property type="entry name" value="Oxysterol-bd"/>
</dbReference>
<dbReference type="Proteomes" id="UP000278807">
    <property type="component" value="Unassembled WGS sequence"/>
</dbReference>
<feature type="compositionally biased region" description="Basic and acidic residues" evidence="1">
    <location>
        <begin position="35"/>
        <end position="53"/>
    </location>
</feature>
<feature type="compositionally biased region" description="Basic and acidic residues" evidence="1">
    <location>
        <begin position="116"/>
        <end position="129"/>
    </location>
</feature>
<dbReference type="Pfam" id="PF01237">
    <property type="entry name" value="Oxysterol_BP"/>
    <property type="match status" value="1"/>
</dbReference>
<dbReference type="InterPro" id="IPR037239">
    <property type="entry name" value="OSBP_sf"/>
</dbReference>
<evidence type="ECO:0000313" key="3">
    <source>
        <dbReference type="Proteomes" id="UP000278807"/>
    </source>
</evidence>
<keyword evidence="3" id="KW-1185">Reference proteome</keyword>
<feature type="compositionally biased region" description="Polar residues" evidence="1">
    <location>
        <begin position="68"/>
        <end position="90"/>
    </location>
</feature>
<dbReference type="GO" id="GO:0032934">
    <property type="term" value="F:sterol binding"/>
    <property type="evidence" value="ECO:0007669"/>
    <property type="project" value="TreeGrafter"/>
</dbReference>
<feature type="region of interest" description="Disordered" evidence="1">
    <location>
        <begin position="1"/>
        <end position="20"/>
    </location>
</feature>